<dbReference type="AlphaFoldDB" id="A0A8S4QRG8"/>
<dbReference type="EMBL" id="CAKXAJ010016405">
    <property type="protein sequence ID" value="CAH2216694.1"/>
    <property type="molecule type" value="Genomic_DNA"/>
</dbReference>
<evidence type="ECO:0000313" key="1">
    <source>
        <dbReference type="EMBL" id="CAH2216694.1"/>
    </source>
</evidence>
<proteinExistence type="predicted"/>
<evidence type="ECO:0000313" key="2">
    <source>
        <dbReference type="Proteomes" id="UP000838756"/>
    </source>
</evidence>
<protein>
    <submittedName>
        <fullName evidence="1">Jg24699 protein</fullName>
    </submittedName>
</protein>
<gene>
    <name evidence="1" type="primary">jg24699</name>
    <name evidence="1" type="ORF">PAEG_LOCUS4660</name>
</gene>
<keyword evidence="2" id="KW-1185">Reference proteome</keyword>
<organism evidence="1 2">
    <name type="scientific">Pararge aegeria aegeria</name>
    <dbReference type="NCBI Taxonomy" id="348720"/>
    <lineage>
        <taxon>Eukaryota</taxon>
        <taxon>Metazoa</taxon>
        <taxon>Ecdysozoa</taxon>
        <taxon>Arthropoda</taxon>
        <taxon>Hexapoda</taxon>
        <taxon>Insecta</taxon>
        <taxon>Pterygota</taxon>
        <taxon>Neoptera</taxon>
        <taxon>Endopterygota</taxon>
        <taxon>Lepidoptera</taxon>
        <taxon>Glossata</taxon>
        <taxon>Ditrysia</taxon>
        <taxon>Papilionoidea</taxon>
        <taxon>Nymphalidae</taxon>
        <taxon>Satyrinae</taxon>
        <taxon>Satyrini</taxon>
        <taxon>Parargina</taxon>
        <taxon>Pararge</taxon>
    </lineage>
</organism>
<feature type="non-terminal residue" evidence="1">
    <location>
        <position position="1"/>
    </location>
</feature>
<accession>A0A8S4QRG8</accession>
<sequence length="67" mass="7211">GVVDAAAGEVHCPWRPLPIDTSGGLGLRPRMRTTPVDQPSTMCACEIVLEAPEGLPETIVLNKRTTW</sequence>
<reference evidence="1" key="1">
    <citation type="submission" date="2022-03" db="EMBL/GenBank/DDBJ databases">
        <authorList>
            <person name="Lindestad O."/>
        </authorList>
    </citation>
    <scope>NUCLEOTIDE SEQUENCE</scope>
</reference>
<dbReference type="Proteomes" id="UP000838756">
    <property type="component" value="Unassembled WGS sequence"/>
</dbReference>
<comment type="caution">
    <text evidence="1">The sequence shown here is derived from an EMBL/GenBank/DDBJ whole genome shotgun (WGS) entry which is preliminary data.</text>
</comment>
<name>A0A8S4QRG8_9NEOP</name>